<evidence type="ECO:0000313" key="1">
    <source>
        <dbReference type="EMBL" id="CAG8720554.1"/>
    </source>
</evidence>
<dbReference type="OrthoDB" id="10372581at2759"/>
<dbReference type="Proteomes" id="UP000789570">
    <property type="component" value="Unassembled WGS sequence"/>
</dbReference>
<accession>A0A9N9NAZ6</accession>
<sequence>MSDSDCEPNENDELEILEQIHNFEGAIFEVTRLSELDETLKEMLSNDQKNTEKN</sequence>
<keyword evidence="2" id="KW-1185">Reference proteome</keyword>
<dbReference type="AlphaFoldDB" id="A0A9N9NAZ6"/>
<organism evidence="1 2">
    <name type="scientific">Funneliformis caledonium</name>
    <dbReference type="NCBI Taxonomy" id="1117310"/>
    <lineage>
        <taxon>Eukaryota</taxon>
        <taxon>Fungi</taxon>
        <taxon>Fungi incertae sedis</taxon>
        <taxon>Mucoromycota</taxon>
        <taxon>Glomeromycotina</taxon>
        <taxon>Glomeromycetes</taxon>
        <taxon>Glomerales</taxon>
        <taxon>Glomeraceae</taxon>
        <taxon>Funneliformis</taxon>
    </lineage>
</organism>
<reference evidence="1" key="1">
    <citation type="submission" date="2021-06" db="EMBL/GenBank/DDBJ databases">
        <authorList>
            <person name="Kallberg Y."/>
            <person name="Tangrot J."/>
            <person name="Rosling A."/>
        </authorList>
    </citation>
    <scope>NUCLEOTIDE SEQUENCE</scope>
    <source>
        <strain evidence="1">UK204</strain>
    </source>
</reference>
<proteinExistence type="predicted"/>
<protein>
    <submittedName>
        <fullName evidence="1">11444_t:CDS:1</fullName>
    </submittedName>
</protein>
<name>A0A9N9NAZ6_9GLOM</name>
<gene>
    <name evidence="1" type="ORF">FCALED_LOCUS14367</name>
</gene>
<feature type="non-terminal residue" evidence="1">
    <location>
        <position position="54"/>
    </location>
</feature>
<comment type="caution">
    <text evidence="1">The sequence shown here is derived from an EMBL/GenBank/DDBJ whole genome shotgun (WGS) entry which is preliminary data.</text>
</comment>
<evidence type="ECO:0000313" key="2">
    <source>
        <dbReference type="Proteomes" id="UP000789570"/>
    </source>
</evidence>
<dbReference type="EMBL" id="CAJVPQ010010141">
    <property type="protein sequence ID" value="CAG8720554.1"/>
    <property type="molecule type" value="Genomic_DNA"/>
</dbReference>